<dbReference type="AlphaFoldDB" id="A0A2H1FF13"/>
<dbReference type="SUPFAM" id="SSF56672">
    <property type="entry name" value="DNA/RNA polymerases"/>
    <property type="match status" value="1"/>
</dbReference>
<dbReference type="InterPro" id="IPR043502">
    <property type="entry name" value="DNA/RNA_pol_sf"/>
</dbReference>
<dbReference type="GO" id="GO:0003676">
    <property type="term" value="F:nucleic acid binding"/>
    <property type="evidence" value="ECO:0007669"/>
    <property type="project" value="InterPro"/>
</dbReference>
<evidence type="ECO:0000313" key="2">
    <source>
        <dbReference type="Proteomes" id="UP000230607"/>
    </source>
</evidence>
<dbReference type="RefSeq" id="WP_157927335.1">
    <property type="nucleotide sequence ID" value="NZ_LT841358.1"/>
</dbReference>
<dbReference type="Gene3D" id="3.90.1600.10">
    <property type="entry name" value="Palm domain of DNA polymerase"/>
    <property type="match status" value="1"/>
</dbReference>
<evidence type="ECO:0000313" key="1">
    <source>
        <dbReference type="EMBL" id="SMH71350.1"/>
    </source>
</evidence>
<proteinExistence type="predicted"/>
<gene>
    <name evidence="1" type="ORF">NCS_11157</name>
</gene>
<dbReference type="OrthoDB" id="142883at2157"/>
<protein>
    <submittedName>
        <fullName evidence="1">DNA polymerase</fullName>
        <ecNumber evidence="1">2.7.7.7</ecNumber>
    </submittedName>
</protein>
<organism evidence="1 2">
    <name type="scientific">Candidatus Nitrosotalea okcheonensis</name>
    <dbReference type="NCBI Taxonomy" id="1903276"/>
    <lineage>
        <taxon>Archaea</taxon>
        <taxon>Nitrososphaerota</taxon>
        <taxon>Nitrososphaeria</taxon>
        <taxon>Nitrosotaleales</taxon>
        <taxon>Nitrosotaleaceae</taxon>
        <taxon>Nitrosotalea</taxon>
    </lineage>
</organism>
<keyword evidence="1" id="KW-0808">Transferase</keyword>
<dbReference type="Proteomes" id="UP000230607">
    <property type="component" value="Chromosome 1"/>
</dbReference>
<accession>A0A2H1FF13</accession>
<dbReference type="InterPro" id="IPR023211">
    <property type="entry name" value="DNA_pol_palm_dom_sf"/>
</dbReference>
<dbReference type="EMBL" id="LT841358">
    <property type="protein sequence ID" value="SMH71350.1"/>
    <property type="molecule type" value="Genomic_DNA"/>
</dbReference>
<keyword evidence="2" id="KW-1185">Reference proteome</keyword>
<dbReference type="InterPro" id="IPR017964">
    <property type="entry name" value="DNA-dir_DNA_pol_B_CS"/>
</dbReference>
<name>A0A2H1FF13_9ARCH</name>
<keyword evidence="1" id="KW-0548">Nucleotidyltransferase</keyword>
<dbReference type="PROSITE" id="PS00116">
    <property type="entry name" value="DNA_POLYMERASE_B"/>
    <property type="match status" value="1"/>
</dbReference>
<dbReference type="GO" id="GO:0003887">
    <property type="term" value="F:DNA-directed DNA polymerase activity"/>
    <property type="evidence" value="ECO:0007669"/>
    <property type="project" value="UniProtKB-EC"/>
</dbReference>
<reference evidence="2" key="1">
    <citation type="submission" date="2017-03" db="EMBL/GenBank/DDBJ databases">
        <authorList>
            <person name="Herbold C."/>
        </authorList>
    </citation>
    <scope>NUCLEOTIDE SEQUENCE [LARGE SCALE GENOMIC DNA]</scope>
</reference>
<sequence length="529" mass="61796">MLVEPQEDVLPIRAKYGQKHVWNIGTSHVSSKTPLWYSLADVIASKLYTGRTPKILRAIRFVPIGTQKRLEKIDIHGVKINPYTQDLFKELIEYRQTLKKKRDGFTETDSKYSYYDRKQNVVKIITNAISYGIFVEINTLEESYKVPIDVYGLYHFQQEKTKIEKSGFMFNPIIAVCITSASRLLLAVTEILLSNNGSSHAYCDTDSMMVHSEHTKEIQEFFQSLNPYSFNTEIFKLERKDVWFYGISAKRYCLYTIEDNKIIIEKENYSSHGLGHLLDPFANDSDKKDDWHKIIWHDILGLHYGTVSMEQLIEKYENKYALSQLSISTPRILDRLREFNEGKDYHHQIKPSNFSLVGFANATDEKNSQIKPIAPYRNPAKHAVYDYFVDYYDKSRHKLRGKQYWKTFWSTFRDYLGHHESKFDGNTGILARKYVDVIGIVHIGKESNNLEESEVLGTSSDSYEIYENIENIEQRFIKIAKDVLKLNPRDVKKFGISKQTLWNVKRKIKLNQYNKISNKIKSQILCTIS</sequence>
<dbReference type="GO" id="GO:0000166">
    <property type="term" value="F:nucleotide binding"/>
    <property type="evidence" value="ECO:0007669"/>
    <property type="project" value="InterPro"/>
</dbReference>
<dbReference type="EC" id="2.7.7.7" evidence="1"/>